<reference evidence="1" key="1">
    <citation type="journal article" date="2014" name="Front. Microbiol.">
        <title>High frequency of phylogenetically diverse reductive dehalogenase-homologous genes in deep subseafloor sedimentary metagenomes.</title>
        <authorList>
            <person name="Kawai M."/>
            <person name="Futagami T."/>
            <person name="Toyoda A."/>
            <person name="Takaki Y."/>
            <person name="Nishi S."/>
            <person name="Hori S."/>
            <person name="Arai W."/>
            <person name="Tsubouchi T."/>
            <person name="Morono Y."/>
            <person name="Uchiyama I."/>
            <person name="Ito T."/>
            <person name="Fujiyama A."/>
            <person name="Inagaki F."/>
            <person name="Takami H."/>
        </authorList>
    </citation>
    <scope>NUCLEOTIDE SEQUENCE</scope>
    <source>
        <strain evidence="1">Expedition CK06-06</strain>
    </source>
</reference>
<protein>
    <submittedName>
        <fullName evidence="1">Uncharacterized protein</fullName>
    </submittedName>
</protein>
<evidence type="ECO:0000313" key="1">
    <source>
        <dbReference type="EMBL" id="GAI18221.1"/>
    </source>
</evidence>
<dbReference type="AlphaFoldDB" id="X1MJH6"/>
<accession>X1MJH6</accession>
<proteinExistence type="predicted"/>
<dbReference type="EMBL" id="BARV01007012">
    <property type="protein sequence ID" value="GAI18221.1"/>
    <property type="molecule type" value="Genomic_DNA"/>
</dbReference>
<name>X1MJH6_9ZZZZ</name>
<organism evidence="1">
    <name type="scientific">marine sediment metagenome</name>
    <dbReference type="NCBI Taxonomy" id="412755"/>
    <lineage>
        <taxon>unclassified sequences</taxon>
        <taxon>metagenomes</taxon>
        <taxon>ecological metagenomes</taxon>
    </lineage>
</organism>
<gene>
    <name evidence="1" type="ORF">S06H3_14342</name>
</gene>
<comment type="caution">
    <text evidence="1">The sequence shown here is derived from an EMBL/GenBank/DDBJ whole genome shotgun (WGS) entry which is preliminary data.</text>
</comment>
<sequence length="45" mass="5143">MKVDLDHLMEQVESDEKLHPSKKKAILKAILLIDTCVRFGGYEAE</sequence>